<proteinExistence type="predicted"/>
<feature type="transmembrane region" description="Helical" evidence="5">
    <location>
        <begin position="308"/>
        <end position="326"/>
    </location>
</feature>
<feature type="transmembrane region" description="Helical" evidence="5">
    <location>
        <begin position="59"/>
        <end position="78"/>
    </location>
</feature>
<gene>
    <name evidence="7" type="ORF">Cop2CBH44_07850</name>
</gene>
<keyword evidence="3 5" id="KW-1133">Transmembrane helix</keyword>
<evidence type="ECO:0000313" key="7">
    <source>
        <dbReference type="EMBL" id="BCI62432.1"/>
    </source>
</evidence>
<evidence type="ECO:0000256" key="1">
    <source>
        <dbReference type="ARBA" id="ARBA00022475"/>
    </source>
</evidence>
<evidence type="ECO:0000256" key="3">
    <source>
        <dbReference type="ARBA" id="ARBA00022989"/>
    </source>
</evidence>
<dbReference type="InterPro" id="IPR050768">
    <property type="entry name" value="UPF0353/GerABKA_families"/>
</dbReference>
<dbReference type="SUPFAM" id="SSF53300">
    <property type="entry name" value="vWA-like"/>
    <property type="match status" value="1"/>
</dbReference>
<feature type="domain" description="VWFA" evidence="6">
    <location>
        <begin position="91"/>
        <end position="227"/>
    </location>
</feature>
<keyword evidence="2 5" id="KW-0812">Transmembrane</keyword>
<dbReference type="Gene3D" id="3.40.50.410">
    <property type="entry name" value="von Willebrand factor, type A domain"/>
    <property type="match status" value="1"/>
</dbReference>
<dbReference type="Pfam" id="PF07584">
    <property type="entry name" value="BatA"/>
    <property type="match status" value="1"/>
</dbReference>
<dbReference type="KEGG" id="copr:Cop2CBH44_07850"/>
<dbReference type="SMART" id="SM00327">
    <property type="entry name" value="VWA"/>
    <property type="match status" value="1"/>
</dbReference>
<keyword evidence="1" id="KW-1003">Cell membrane</keyword>
<dbReference type="PANTHER" id="PTHR22550">
    <property type="entry name" value="SPORE GERMINATION PROTEIN"/>
    <property type="match status" value="1"/>
</dbReference>
<dbReference type="EMBL" id="AP023322">
    <property type="protein sequence ID" value="BCI62432.1"/>
    <property type="molecule type" value="Genomic_DNA"/>
</dbReference>
<reference evidence="8" key="1">
    <citation type="submission" date="2020-07" db="EMBL/GenBank/DDBJ databases">
        <title>Complete genome sequencing of Coprobacter sp. strain 2CBH44.</title>
        <authorList>
            <person name="Sakamoto M."/>
            <person name="Murakami T."/>
            <person name="Mori H."/>
        </authorList>
    </citation>
    <scope>NUCLEOTIDE SEQUENCE [LARGE SCALE GENOMIC DNA]</scope>
    <source>
        <strain evidence="8">2CBH44</strain>
    </source>
</reference>
<feature type="transmembrane region" description="Helical" evidence="5">
    <location>
        <begin position="6"/>
        <end position="28"/>
    </location>
</feature>
<evidence type="ECO:0000256" key="4">
    <source>
        <dbReference type="ARBA" id="ARBA00023136"/>
    </source>
</evidence>
<dbReference type="Proteomes" id="UP000594042">
    <property type="component" value="Chromosome"/>
</dbReference>
<protein>
    <submittedName>
        <fullName evidence="7">Membrane protein</fullName>
    </submittedName>
</protein>
<dbReference type="PANTHER" id="PTHR22550:SF5">
    <property type="entry name" value="LEUCINE ZIPPER PROTEIN 4"/>
    <property type="match status" value="1"/>
</dbReference>
<dbReference type="InterPro" id="IPR036465">
    <property type="entry name" value="vWFA_dom_sf"/>
</dbReference>
<evidence type="ECO:0000259" key="6">
    <source>
        <dbReference type="PROSITE" id="PS50234"/>
    </source>
</evidence>
<evidence type="ECO:0000256" key="2">
    <source>
        <dbReference type="ARBA" id="ARBA00022692"/>
    </source>
</evidence>
<evidence type="ECO:0000313" key="8">
    <source>
        <dbReference type="Proteomes" id="UP000594042"/>
    </source>
</evidence>
<keyword evidence="8" id="KW-1185">Reference proteome</keyword>
<dbReference type="Pfam" id="PF13519">
    <property type="entry name" value="VWA_2"/>
    <property type="match status" value="1"/>
</dbReference>
<dbReference type="RefSeq" id="WP_055096398.1">
    <property type="nucleotide sequence ID" value="NZ_AP023322.1"/>
</dbReference>
<keyword evidence="4 5" id="KW-0472">Membrane</keyword>
<dbReference type="InterPro" id="IPR024163">
    <property type="entry name" value="Aerotolerance_reg_N"/>
</dbReference>
<accession>A0A7G1HUJ1</accession>
<organism evidence="7 8">
    <name type="scientific">Coprobacter secundus subsp. similis</name>
    <dbReference type="NCBI Taxonomy" id="2751153"/>
    <lineage>
        <taxon>Bacteria</taxon>
        <taxon>Pseudomonadati</taxon>
        <taxon>Bacteroidota</taxon>
        <taxon>Bacteroidia</taxon>
        <taxon>Bacteroidales</taxon>
        <taxon>Barnesiellaceae</taxon>
        <taxon>Coprobacter</taxon>
    </lineage>
</organism>
<dbReference type="AlphaFoldDB" id="A0A7G1HUJ1"/>
<evidence type="ECO:0000256" key="5">
    <source>
        <dbReference type="SAM" id="Phobius"/>
    </source>
</evidence>
<dbReference type="PROSITE" id="PS50234">
    <property type="entry name" value="VWFA"/>
    <property type="match status" value="1"/>
</dbReference>
<dbReference type="InterPro" id="IPR002035">
    <property type="entry name" value="VWF_A"/>
</dbReference>
<sequence length="340" mass="37622">MFRFAQPQYLYLLLIVPLMWAIYFYSVYRNRKNMAKYGNPQILQSLAPDVSKYKPGTKFFLQQLALIVMIFIIARPQMGAKIETVKKQGVEIIIALDVSNSMLARDIAPSRLDKAKQMLSKLIDQLDNDKVGLIVFAGDAYTQLPITSDFVSAKMFLSTISPDMVPTQGTAIGRAIALAMNSFTPDQSADKAIIVITDAENHEDDAVQMAKEAAQKGIMVDVIGIGSEQGAPIPIGGNDTNLRKDNQGNVVITKLNAQLGRDIAKAGDGIYISADNTGSALRALTAEVKKMKKSDIESKVYSEYDEQFQGLAWIVLILLLLDIFILDRKNKLMKKVNFFS</sequence>
<name>A0A7G1HUJ1_9BACT</name>